<evidence type="ECO:0000256" key="2">
    <source>
        <dbReference type="SAM" id="SignalP"/>
    </source>
</evidence>
<dbReference type="EMBL" id="CR543861">
    <property type="protein sequence ID" value="CAG68053.1"/>
    <property type="molecule type" value="Genomic_DNA"/>
</dbReference>
<feature type="signal peptide" evidence="2">
    <location>
        <begin position="1"/>
        <end position="33"/>
    </location>
</feature>
<dbReference type="SUPFAM" id="SSF48452">
    <property type="entry name" value="TPR-like"/>
    <property type="match status" value="1"/>
</dbReference>
<evidence type="ECO:0000313" key="4">
    <source>
        <dbReference type="Proteomes" id="UP000000430"/>
    </source>
</evidence>
<dbReference type="AlphaFoldDB" id="Q6FD06"/>
<evidence type="ECO:0000256" key="1">
    <source>
        <dbReference type="PROSITE-ProRule" id="PRU00339"/>
    </source>
</evidence>
<dbReference type="STRING" id="202950.GCA_001485005_00945"/>
<proteinExistence type="predicted"/>
<protein>
    <submittedName>
        <fullName evidence="3">Uncharacterized protein</fullName>
    </submittedName>
</protein>
<dbReference type="eggNOG" id="COG0457">
    <property type="taxonomic scope" value="Bacteria"/>
</dbReference>
<dbReference type="HOGENOM" id="CLU_673733_0_0_6"/>
<gene>
    <name evidence="3" type="ordered locus">ACIAD1174</name>
</gene>
<dbReference type="GeneID" id="45233604"/>
<dbReference type="Proteomes" id="UP000000430">
    <property type="component" value="Chromosome"/>
</dbReference>
<keyword evidence="2" id="KW-0732">Signal</keyword>
<organism evidence="3 4">
    <name type="scientific">Acinetobacter baylyi (strain ATCC 33305 / BD413 / ADP1)</name>
    <dbReference type="NCBI Taxonomy" id="62977"/>
    <lineage>
        <taxon>Bacteria</taxon>
        <taxon>Pseudomonadati</taxon>
        <taxon>Pseudomonadota</taxon>
        <taxon>Gammaproteobacteria</taxon>
        <taxon>Moraxellales</taxon>
        <taxon>Moraxellaceae</taxon>
        <taxon>Acinetobacter</taxon>
    </lineage>
</organism>
<feature type="chain" id="PRO_5004273313" evidence="2">
    <location>
        <begin position="34"/>
        <end position="415"/>
    </location>
</feature>
<dbReference type="Gene3D" id="1.25.40.10">
    <property type="entry name" value="Tetratricopeptide repeat domain"/>
    <property type="match status" value="1"/>
</dbReference>
<dbReference type="PROSITE" id="PS51257">
    <property type="entry name" value="PROKAR_LIPOPROTEIN"/>
    <property type="match status" value="1"/>
</dbReference>
<name>Q6FD06_ACIAD</name>
<feature type="repeat" description="TPR" evidence="1">
    <location>
        <begin position="80"/>
        <end position="113"/>
    </location>
</feature>
<dbReference type="RefSeq" id="WP_004926204.1">
    <property type="nucleotide sequence ID" value="NC_005966.1"/>
</dbReference>
<evidence type="ECO:0000313" key="3">
    <source>
        <dbReference type="EMBL" id="CAG68053.1"/>
    </source>
</evidence>
<sequence>MTNKNNFKRSNRYIIYMSLIVPFSFLSCNLIHAAAIEQSDYRPGNPIYDKWDQFYKIEKTNPQQAEKLLLDLSKLTPQDPKVWKSLTYLQIRINKPKAALTSVTKAVELEPTNDALKLQQAYLYNQLKQDHQALKIFKQLTLSSDADIATKSKQAVENLSSGGVKPVFADIYFAPSYESRFDDGIFPLKIRYGKNLDQGRTQVYGFLSLNRDTQSTGISNQNTDTKIFDENAIVAGLGVNYQPWVNLPIRLYAEVGGSYDLIDRPKKNNPTEIRSKFRESVTAGVTGYQEWYANPDLHNRTVFNDYFTDLYGNVATYSREDYDVIGDFRVRSGFNVYRGEAGTVQAYMKIRSILDTAGENYNNLVEAGPGIAWQPFNYMPIKFRAERLYGFYFKDYNDKNRYNNTRFEMVFYKDF</sequence>
<dbReference type="InterPro" id="IPR019734">
    <property type="entry name" value="TPR_rpt"/>
</dbReference>
<reference evidence="3 4" key="1">
    <citation type="journal article" date="2004" name="Nucleic Acids Res.">
        <title>Unique features revealed by the genome sequence of Acinetobacter sp. ADP1, a versatile and naturally transformation competent bacterium.</title>
        <authorList>
            <person name="Barbe V."/>
            <person name="Vallenet D."/>
            <person name="Fonknechten N."/>
            <person name="Kreimeyer A."/>
            <person name="Oztas S."/>
            <person name="Labarre L."/>
            <person name="Cruveiller S."/>
            <person name="Robert C."/>
            <person name="Duprat S."/>
            <person name="Wincker P."/>
            <person name="Ornston L.N."/>
            <person name="Weissenbach J."/>
            <person name="Marliere P."/>
            <person name="Cohen G.N."/>
            <person name="Medigue C."/>
        </authorList>
    </citation>
    <scope>NUCLEOTIDE SEQUENCE [LARGE SCALE GENOMIC DNA]</scope>
    <source>
        <strain evidence="4">ATCC 33305 / BD413 / ADP1</strain>
    </source>
</reference>
<dbReference type="PROSITE" id="PS50005">
    <property type="entry name" value="TPR"/>
    <property type="match status" value="1"/>
</dbReference>
<dbReference type="KEGG" id="aci:ACIAD1174"/>
<dbReference type="InterPro" id="IPR011990">
    <property type="entry name" value="TPR-like_helical_dom_sf"/>
</dbReference>
<dbReference type="BioCyc" id="ASP62977:ACIAD_RS05400-MONOMER"/>
<dbReference type="OrthoDB" id="6703156at2"/>
<accession>Q6FD06</accession>
<keyword evidence="1" id="KW-0802">TPR repeat</keyword>